<proteinExistence type="predicted"/>
<keyword evidence="3" id="KW-1185">Reference proteome</keyword>
<feature type="domain" description="Rab-GAP TBC" evidence="1">
    <location>
        <begin position="134"/>
        <end position="299"/>
    </location>
</feature>
<evidence type="ECO:0000259" key="1">
    <source>
        <dbReference type="PROSITE" id="PS50086"/>
    </source>
</evidence>
<dbReference type="Gene3D" id="1.10.8.270">
    <property type="entry name" value="putative rabgap domain of human tbc1 domain family member 14 like domains"/>
    <property type="match status" value="1"/>
</dbReference>
<comment type="caution">
    <text evidence="2">The sequence shown here is derived from an EMBL/GenBank/DDBJ whole genome shotgun (WGS) entry which is preliminary data.</text>
</comment>
<name>A0AAD9GF81_BABDI</name>
<evidence type="ECO:0000313" key="2">
    <source>
        <dbReference type="EMBL" id="KAK1937339.1"/>
    </source>
</evidence>
<dbReference type="Pfam" id="PF00566">
    <property type="entry name" value="RabGAP-TBC"/>
    <property type="match status" value="1"/>
</dbReference>
<dbReference type="GO" id="GO:0031267">
    <property type="term" value="F:small GTPase binding"/>
    <property type="evidence" value="ECO:0007669"/>
    <property type="project" value="TreeGrafter"/>
</dbReference>
<dbReference type="InterPro" id="IPR050302">
    <property type="entry name" value="Rab_GAP_TBC_domain"/>
</dbReference>
<dbReference type="PANTHER" id="PTHR47219">
    <property type="entry name" value="RAB GTPASE-ACTIVATING PROTEIN 1-LIKE"/>
    <property type="match status" value="1"/>
</dbReference>
<reference evidence="2" key="2">
    <citation type="submission" date="2021-05" db="EMBL/GenBank/DDBJ databases">
        <authorList>
            <person name="Pain A."/>
        </authorList>
    </citation>
    <scope>NUCLEOTIDE SEQUENCE</scope>
    <source>
        <strain evidence="2">1802A</strain>
    </source>
</reference>
<dbReference type="AlphaFoldDB" id="A0AAD9GF81"/>
<dbReference type="SMART" id="SM00164">
    <property type="entry name" value="TBC"/>
    <property type="match status" value="1"/>
</dbReference>
<accession>A0AAD9GF81</accession>
<dbReference type="InterPro" id="IPR035969">
    <property type="entry name" value="Rab-GAP_TBC_sf"/>
</dbReference>
<dbReference type="InterPro" id="IPR000195">
    <property type="entry name" value="Rab-GAP-TBC_dom"/>
</dbReference>
<dbReference type="PANTHER" id="PTHR47219:SF9">
    <property type="entry name" value="GTPASE ACTIVATING PROTEIN AND CENTROSOME-ASSOCIATED, ISOFORM B"/>
    <property type="match status" value="1"/>
</dbReference>
<dbReference type="Gene3D" id="1.10.472.80">
    <property type="entry name" value="Ypt/Rab-GAP domain of gyp1p, domain 3"/>
    <property type="match status" value="1"/>
</dbReference>
<organism evidence="2 3">
    <name type="scientific">Babesia divergens</name>
    <dbReference type="NCBI Taxonomy" id="32595"/>
    <lineage>
        <taxon>Eukaryota</taxon>
        <taxon>Sar</taxon>
        <taxon>Alveolata</taxon>
        <taxon>Apicomplexa</taxon>
        <taxon>Aconoidasida</taxon>
        <taxon>Piroplasmida</taxon>
        <taxon>Babesiidae</taxon>
        <taxon>Babesia</taxon>
    </lineage>
</organism>
<dbReference type="EMBL" id="JAHBMH010000033">
    <property type="protein sequence ID" value="KAK1937339.1"/>
    <property type="molecule type" value="Genomic_DNA"/>
</dbReference>
<sequence length="522" mass="59826">MAEMKELGHQGDLMASKNAYRQPRAAETQGTQESQSIGLMFDIFGFGTRSILNQAVPYGMVPSMPQCACRRISIKPKGASEEHLKNSRKQNIPRYIKGERCARFNHWWLKCCQSAVLRKSGVYWNVIQLLEEKVVVDGVKTTVGDLVLGQKTTLAIRLDIRRTYPSLGFYNKYGRVMLRRILTTYAFFDPDVGYVQGLNFVVANLLWHCVEEQAFWAFVSLMYLYDCRCMYLPRLPGVFKRCEVLEKCLAEHIPRLSQHLSNVGVHIPMIASDWFMTLCANSIPIKPLGRLWDSFFAEGWIAIYRFIIHRLKQFEPYLLTMHDVADIMKVIKYGNTSDAEAWTLIELIPGFGATIENKGSKLVKGAYSSNCENLTNDPNKNSKDEDWIHMVWESMKYEIAPEVIDKLEQQTPDDIYFECDNVNKLFPTEETDCKSDGLMSHTSSDDNLVEDALDNSCDISEERVRIPETIGENKSAYDMLRQNGLKEIADKLEELSNTFRRQVADIGYSNAYSLHLKALRDE</sequence>
<dbReference type="Proteomes" id="UP001195914">
    <property type="component" value="Unassembled WGS sequence"/>
</dbReference>
<dbReference type="SUPFAM" id="SSF47923">
    <property type="entry name" value="Ypt/Rab-GAP domain of gyp1p"/>
    <property type="match status" value="2"/>
</dbReference>
<dbReference type="PROSITE" id="PS50086">
    <property type="entry name" value="TBC_RABGAP"/>
    <property type="match status" value="1"/>
</dbReference>
<evidence type="ECO:0000313" key="3">
    <source>
        <dbReference type="Proteomes" id="UP001195914"/>
    </source>
</evidence>
<reference evidence="2" key="1">
    <citation type="journal article" date="2014" name="Nucleic Acids Res.">
        <title>The evolutionary dynamics of variant antigen genes in Babesia reveal a history of genomic innovation underlying host-parasite interaction.</title>
        <authorList>
            <person name="Jackson A.P."/>
            <person name="Otto T.D."/>
            <person name="Darby A."/>
            <person name="Ramaprasad A."/>
            <person name="Xia D."/>
            <person name="Echaide I.E."/>
            <person name="Farber M."/>
            <person name="Gahlot S."/>
            <person name="Gamble J."/>
            <person name="Gupta D."/>
            <person name="Gupta Y."/>
            <person name="Jackson L."/>
            <person name="Malandrin L."/>
            <person name="Malas T.B."/>
            <person name="Moussa E."/>
            <person name="Nair M."/>
            <person name="Reid A.J."/>
            <person name="Sanders M."/>
            <person name="Sharma J."/>
            <person name="Tracey A."/>
            <person name="Quail M.A."/>
            <person name="Weir W."/>
            <person name="Wastling J.M."/>
            <person name="Hall N."/>
            <person name="Willadsen P."/>
            <person name="Lingelbach K."/>
            <person name="Shiels B."/>
            <person name="Tait A."/>
            <person name="Berriman M."/>
            <person name="Allred D.R."/>
            <person name="Pain A."/>
        </authorList>
    </citation>
    <scope>NUCLEOTIDE SEQUENCE</scope>
    <source>
        <strain evidence="2">1802A</strain>
    </source>
</reference>
<protein>
    <submittedName>
        <fullName evidence="2">TBC domain containing protein</fullName>
    </submittedName>
</protein>
<gene>
    <name evidence="2" type="ORF">X943_001077</name>
</gene>
<dbReference type="GO" id="GO:0005096">
    <property type="term" value="F:GTPase activator activity"/>
    <property type="evidence" value="ECO:0007669"/>
    <property type="project" value="TreeGrafter"/>
</dbReference>